<proteinExistence type="inferred from homology"/>
<dbReference type="Gene3D" id="3.30.70.1880">
    <property type="entry name" value="Protein of unknown function DUF881"/>
    <property type="match status" value="1"/>
</dbReference>
<evidence type="ECO:0000313" key="3">
    <source>
        <dbReference type="EMBL" id="MBO1750392.1"/>
    </source>
</evidence>
<sequence>MLSALLCALLGFALVVQVQQNRDGGLSTLRQDELVRILDETTQRSDELEQQAASLRAQRAELASGNDTERAAREAAEERAIVQGILAGQLPAEGPGVELVIRETNDQIPALVLYNLLEELRNAGAEAVQLGELRLTTSSYFIDTVDGIVVDGTLVEPPYRWRAIGNPDTISPALNMPGGALASVRNAGGTTDLRSVDLVQVDATASLVPPEHASPAPDPG</sequence>
<gene>
    <name evidence="3" type="ORF">J4G33_01085</name>
</gene>
<dbReference type="PANTHER" id="PTHR37313:SF2">
    <property type="entry name" value="UPF0749 PROTEIN YLXX"/>
    <property type="match status" value="1"/>
</dbReference>
<dbReference type="InterPro" id="IPR010273">
    <property type="entry name" value="DUF881"/>
</dbReference>
<comment type="similarity">
    <text evidence="1">Belongs to the UPF0749 family.</text>
</comment>
<comment type="caution">
    <text evidence="3">The sequence shown here is derived from an EMBL/GenBank/DDBJ whole genome shotgun (WGS) entry which is preliminary data.</text>
</comment>
<evidence type="ECO:0000256" key="1">
    <source>
        <dbReference type="ARBA" id="ARBA00009108"/>
    </source>
</evidence>
<feature type="coiled-coil region" evidence="2">
    <location>
        <begin position="31"/>
        <end position="65"/>
    </location>
</feature>
<name>A0A939LS77_9CELL</name>
<reference evidence="3" key="1">
    <citation type="submission" date="2021-03" db="EMBL/GenBank/DDBJ databases">
        <title>Actinotalea soli sp. nov., isolated from soil.</title>
        <authorList>
            <person name="Ping W."/>
            <person name="Zhang J."/>
        </authorList>
    </citation>
    <scope>NUCLEOTIDE SEQUENCE</scope>
    <source>
        <strain evidence="3">BY-33</strain>
    </source>
</reference>
<evidence type="ECO:0000256" key="2">
    <source>
        <dbReference type="SAM" id="Coils"/>
    </source>
</evidence>
<keyword evidence="4" id="KW-1185">Reference proteome</keyword>
<accession>A0A939LS77</accession>
<protein>
    <submittedName>
        <fullName evidence="3">DUF881 domain-containing protein</fullName>
    </submittedName>
</protein>
<dbReference type="Pfam" id="PF05949">
    <property type="entry name" value="DUF881"/>
    <property type="match status" value="1"/>
</dbReference>
<dbReference type="PANTHER" id="PTHR37313">
    <property type="entry name" value="UPF0749 PROTEIN RV1825"/>
    <property type="match status" value="1"/>
</dbReference>
<dbReference type="AlphaFoldDB" id="A0A939LS77"/>
<dbReference type="EMBL" id="JAGEMK010000001">
    <property type="protein sequence ID" value="MBO1750392.1"/>
    <property type="molecule type" value="Genomic_DNA"/>
</dbReference>
<keyword evidence="2" id="KW-0175">Coiled coil</keyword>
<dbReference type="Proteomes" id="UP000664209">
    <property type="component" value="Unassembled WGS sequence"/>
</dbReference>
<dbReference type="GO" id="GO:0005886">
    <property type="term" value="C:plasma membrane"/>
    <property type="evidence" value="ECO:0007669"/>
    <property type="project" value="TreeGrafter"/>
</dbReference>
<organism evidence="3 4">
    <name type="scientific">Actinotalea soli</name>
    <dbReference type="NCBI Taxonomy" id="2819234"/>
    <lineage>
        <taxon>Bacteria</taxon>
        <taxon>Bacillati</taxon>
        <taxon>Actinomycetota</taxon>
        <taxon>Actinomycetes</taxon>
        <taxon>Micrococcales</taxon>
        <taxon>Cellulomonadaceae</taxon>
        <taxon>Actinotalea</taxon>
    </lineage>
</organism>
<dbReference type="RefSeq" id="WP_208054045.1">
    <property type="nucleotide sequence ID" value="NZ_JAGEMK010000001.1"/>
</dbReference>
<evidence type="ECO:0000313" key="4">
    <source>
        <dbReference type="Proteomes" id="UP000664209"/>
    </source>
</evidence>